<name>A0A1B0GQ91_PHLPP</name>
<dbReference type="EnsemblMetazoa" id="PPAI009037-RA">
    <property type="protein sequence ID" value="PPAI009037-PA"/>
    <property type="gene ID" value="PPAI009037"/>
</dbReference>
<sequence>MSSQRKVLKRENLNYIDLLQQTIEHSEGQGDPLSEQIIEEDMGVDEYENEKKVDLDSFEVSVDNQYEISADARTGAKGDDSDDEIRIVLKRKKPRGSGSTSDSNQLNDIYMLLLSMDKRISSIERWLKSTNTNPVVVSNTSMVTRFLPMKTVQELKDFDEMLSEADFEVAFVNFVQNAELKDMMDDNLIINFNYSGVHRKLALKNFKFIQVWKDNSNLPETEFAKNLKIEIGAAHNRHHSRQARLRKSNTGT</sequence>
<protein>
    <recommendedName>
        <fullName evidence="3">DUF4806 domain-containing protein</fullName>
    </recommendedName>
</protein>
<proteinExistence type="predicted"/>
<evidence type="ECO:0000313" key="2">
    <source>
        <dbReference type="Proteomes" id="UP000092462"/>
    </source>
</evidence>
<reference evidence="1" key="1">
    <citation type="submission" date="2022-08" db="UniProtKB">
        <authorList>
            <consortium name="EnsemblMetazoa"/>
        </authorList>
    </citation>
    <scope>IDENTIFICATION</scope>
    <source>
        <strain evidence="1">Israel</strain>
    </source>
</reference>
<accession>A0A1B0GQ91</accession>
<dbReference type="Proteomes" id="UP000092462">
    <property type="component" value="Unassembled WGS sequence"/>
</dbReference>
<organism evidence="1 2">
    <name type="scientific">Phlebotomus papatasi</name>
    <name type="common">Sandfly</name>
    <dbReference type="NCBI Taxonomy" id="29031"/>
    <lineage>
        <taxon>Eukaryota</taxon>
        <taxon>Metazoa</taxon>
        <taxon>Ecdysozoa</taxon>
        <taxon>Arthropoda</taxon>
        <taxon>Hexapoda</taxon>
        <taxon>Insecta</taxon>
        <taxon>Pterygota</taxon>
        <taxon>Neoptera</taxon>
        <taxon>Endopterygota</taxon>
        <taxon>Diptera</taxon>
        <taxon>Nematocera</taxon>
        <taxon>Psychodoidea</taxon>
        <taxon>Psychodidae</taxon>
        <taxon>Phlebotomus</taxon>
        <taxon>Phlebotomus</taxon>
    </lineage>
</organism>
<dbReference type="VEuPathDB" id="VectorBase:PPAPM1_006829"/>
<evidence type="ECO:0008006" key="3">
    <source>
        <dbReference type="Google" id="ProtNLM"/>
    </source>
</evidence>
<keyword evidence="2" id="KW-1185">Reference proteome</keyword>
<dbReference type="AlphaFoldDB" id="A0A1B0GQ91"/>
<dbReference type="RefSeq" id="XP_055713053.1">
    <property type="nucleotide sequence ID" value="XM_055857078.1"/>
</dbReference>
<dbReference type="GeneID" id="129807661"/>
<dbReference type="EMBL" id="AJVK01006587">
    <property type="status" value="NOT_ANNOTATED_CDS"/>
    <property type="molecule type" value="Genomic_DNA"/>
</dbReference>
<dbReference type="VEuPathDB" id="VectorBase:PPAI009037"/>
<evidence type="ECO:0000313" key="1">
    <source>
        <dbReference type="EnsemblMetazoa" id="PPAI009037-PA"/>
    </source>
</evidence>